<sequence length="51" mass="5816">MAVINLAHADMLDSTLVKNEGWPRNSQRVDSMKSENWKRESPDQLVAPDFS</sequence>
<dbReference type="Proteomes" id="UP000727407">
    <property type="component" value="Unassembled WGS sequence"/>
</dbReference>
<gene>
    <name evidence="2" type="ORF">DAT39_014720</name>
</gene>
<feature type="region of interest" description="Disordered" evidence="1">
    <location>
        <begin position="21"/>
        <end position="51"/>
    </location>
</feature>
<accession>A0A8J4XCJ8</accession>
<reference evidence="2" key="1">
    <citation type="submission" date="2020-07" db="EMBL/GenBank/DDBJ databases">
        <title>Clarias magur genome sequencing, assembly and annotation.</title>
        <authorList>
            <person name="Kushwaha B."/>
            <person name="Kumar R."/>
            <person name="Das P."/>
            <person name="Joshi C.G."/>
            <person name="Kumar D."/>
            <person name="Nagpure N.S."/>
            <person name="Pandey M."/>
            <person name="Agarwal S."/>
            <person name="Srivastava S."/>
            <person name="Singh M."/>
            <person name="Sahoo L."/>
            <person name="Jayasankar P."/>
            <person name="Meher P.K."/>
            <person name="Koringa P.G."/>
            <person name="Iquebal M.A."/>
            <person name="Das S.P."/>
            <person name="Bit A."/>
            <person name="Patnaik S."/>
            <person name="Patel N."/>
            <person name="Shah T.M."/>
            <person name="Hinsu A."/>
            <person name="Jena J.K."/>
        </authorList>
    </citation>
    <scope>NUCLEOTIDE SEQUENCE</scope>
    <source>
        <strain evidence="2">CIFAMagur01</strain>
        <tissue evidence="2">Testis</tissue>
    </source>
</reference>
<protein>
    <submittedName>
        <fullName evidence="2">Uncharacterized protein</fullName>
    </submittedName>
</protein>
<dbReference type="AlphaFoldDB" id="A0A8J4XCJ8"/>
<evidence type="ECO:0000256" key="1">
    <source>
        <dbReference type="SAM" id="MobiDB-lite"/>
    </source>
</evidence>
<name>A0A8J4XCJ8_CLAMG</name>
<dbReference type="EMBL" id="QNUK01000317">
    <property type="protein sequence ID" value="KAF5895575.1"/>
    <property type="molecule type" value="Genomic_DNA"/>
</dbReference>
<proteinExistence type="predicted"/>
<feature type="compositionally biased region" description="Basic and acidic residues" evidence="1">
    <location>
        <begin position="30"/>
        <end position="42"/>
    </location>
</feature>
<keyword evidence="3" id="KW-1185">Reference proteome</keyword>
<organism evidence="2 3">
    <name type="scientific">Clarias magur</name>
    <name type="common">Asian catfish</name>
    <name type="synonym">Macropteronotus magur</name>
    <dbReference type="NCBI Taxonomy" id="1594786"/>
    <lineage>
        <taxon>Eukaryota</taxon>
        <taxon>Metazoa</taxon>
        <taxon>Chordata</taxon>
        <taxon>Craniata</taxon>
        <taxon>Vertebrata</taxon>
        <taxon>Euteleostomi</taxon>
        <taxon>Actinopterygii</taxon>
        <taxon>Neopterygii</taxon>
        <taxon>Teleostei</taxon>
        <taxon>Ostariophysi</taxon>
        <taxon>Siluriformes</taxon>
        <taxon>Clariidae</taxon>
        <taxon>Clarias</taxon>
    </lineage>
</organism>
<comment type="caution">
    <text evidence="2">The sequence shown here is derived from an EMBL/GenBank/DDBJ whole genome shotgun (WGS) entry which is preliminary data.</text>
</comment>
<evidence type="ECO:0000313" key="2">
    <source>
        <dbReference type="EMBL" id="KAF5895575.1"/>
    </source>
</evidence>
<evidence type="ECO:0000313" key="3">
    <source>
        <dbReference type="Proteomes" id="UP000727407"/>
    </source>
</evidence>